<dbReference type="Proteomes" id="UP001431209">
    <property type="component" value="Unassembled WGS sequence"/>
</dbReference>
<dbReference type="EMBL" id="JAOPGA020001371">
    <property type="protein sequence ID" value="KAL0487739.1"/>
    <property type="molecule type" value="Genomic_DNA"/>
</dbReference>
<comment type="caution">
    <text evidence="2">The sequence shown here is derived from an EMBL/GenBank/DDBJ whole genome shotgun (WGS) entry which is preliminary data.</text>
</comment>
<feature type="region of interest" description="Disordered" evidence="1">
    <location>
        <begin position="1"/>
        <end position="65"/>
    </location>
</feature>
<gene>
    <name evidence="2" type="ORF">AKO1_000139</name>
</gene>
<evidence type="ECO:0000313" key="3">
    <source>
        <dbReference type="Proteomes" id="UP001431209"/>
    </source>
</evidence>
<protein>
    <submittedName>
        <fullName evidence="2">Uncharacterized protein</fullName>
    </submittedName>
</protein>
<organism evidence="2 3">
    <name type="scientific">Acrasis kona</name>
    <dbReference type="NCBI Taxonomy" id="1008807"/>
    <lineage>
        <taxon>Eukaryota</taxon>
        <taxon>Discoba</taxon>
        <taxon>Heterolobosea</taxon>
        <taxon>Tetramitia</taxon>
        <taxon>Eutetramitia</taxon>
        <taxon>Acrasidae</taxon>
        <taxon>Acrasis</taxon>
    </lineage>
</organism>
<keyword evidence="3" id="KW-1185">Reference proteome</keyword>
<evidence type="ECO:0000313" key="2">
    <source>
        <dbReference type="EMBL" id="KAL0487739.1"/>
    </source>
</evidence>
<evidence type="ECO:0000256" key="1">
    <source>
        <dbReference type="SAM" id="MobiDB-lite"/>
    </source>
</evidence>
<accession>A0AAW2ZGE4</accession>
<feature type="compositionally biased region" description="Basic and acidic residues" evidence="1">
    <location>
        <begin position="38"/>
        <end position="48"/>
    </location>
</feature>
<feature type="compositionally biased region" description="Acidic residues" evidence="1">
    <location>
        <begin position="53"/>
        <end position="65"/>
    </location>
</feature>
<sequence length="119" mass="13833">MGIKRKKNPVDISGVSEYENGPTNISDSPPEQHRKKNRGEPYRQHPRESTTVTDEDYDTMIPTADDDFLDSQDDYYTNSDLFVSSHLNDKDSKERLKSDLVDDDFYNVFEDDFNDDDLD</sequence>
<proteinExistence type="predicted"/>
<reference evidence="2 3" key="1">
    <citation type="submission" date="2024-03" db="EMBL/GenBank/DDBJ databases">
        <title>The Acrasis kona genome and developmental transcriptomes reveal deep origins of eukaryotic multicellular pathways.</title>
        <authorList>
            <person name="Sheikh S."/>
            <person name="Fu C.-J."/>
            <person name="Brown M.W."/>
            <person name="Baldauf S.L."/>
        </authorList>
    </citation>
    <scope>NUCLEOTIDE SEQUENCE [LARGE SCALE GENOMIC DNA]</scope>
    <source>
        <strain evidence="2 3">ATCC MYA-3509</strain>
    </source>
</reference>
<name>A0AAW2ZGE4_9EUKA</name>
<dbReference type="AlphaFoldDB" id="A0AAW2ZGE4"/>